<dbReference type="Proteomes" id="UP000054166">
    <property type="component" value="Unassembled WGS sequence"/>
</dbReference>
<keyword evidence="2" id="KW-1185">Reference proteome</keyword>
<evidence type="ECO:0000313" key="2">
    <source>
        <dbReference type="Proteomes" id="UP000054166"/>
    </source>
</evidence>
<sequence>MSHVFMTGGMKDRLPFDVWVAIAAHLPVQAILCLRCTCQDLYDIMGERAIWNQALSDILEVVNLPLLRHTMHLMSALELRQKAILVTHIDRLFDHQIIKPANVQLYRMANDVSQAAIAPGGDGIVLMQDDGTLRVHKMGNLAQSRPLVVQRPDSITGRVHEPFPTLLLSSSGEHHVAVACDHYTNMDGRRTAVFRVFRVDFDVPSVQLLTTFELHDAYRSFVFQEGYLVTRWQQNGTYLISVRKIACSAQEIEEEVVMDVGSEMIHYHPRLKRICAHMFVLSSRSRLYLYAIPKMSPVRDGQASCVVPVTALAVYGQEERKEIWNLICNHHNGGRVATAAEIGVQDYVLMIWPPKGQREDTFVRHIGGAFDLGLCRALWAKDFLNLKTIKLHICTYITKPDDCAGYMRLGRLHAPDPSHAVSIPLLAQPGSLVDLSWDEESGRIVVLISCPDQGQDTRDILVVDLL</sequence>
<accession>A0A0C3C998</accession>
<dbReference type="SUPFAM" id="SSF81383">
    <property type="entry name" value="F-box domain"/>
    <property type="match status" value="1"/>
</dbReference>
<gene>
    <name evidence="1" type="ORF">PILCRDRAFT_86507</name>
</gene>
<reference evidence="1 2" key="1">
    <citation type="submission" date="2014-04" db="EMBL/GenBank/DDBJ databases">
        <authorList>
            <consortium name="DOE Joint Genome Institute"/>
            <person name="Kuo A."/>
            <person name="Tarkka M."/>
            <person name="Buscot F."/>
            <person name="Kohler A."/>
            <person name="Nagy L.G."/>
            <person name="Floudas D."/>
            <person name="Copeland A."/>
            <person name="Barry K.W."/>
            <person name="Cichocki N."/>
            <person name="Veneault-Fourrey C."/>
            <person name="LaButti K."/>
            <person name="Lindquist E.A."/>
            <person name="Lipzen A."/>
            <person name="Lundell T."/>
            <person name="Morin E."/>
            <person name="Murat C."/>
            <person name="Sun H."/>
            <person name="Tunlid A."/>
            <person name="Henrissat B."/>
            <person name="Grigoriev I.V."/>
            <person name="Hibbett D.S."/>
            <person name="Martin F."/>
            <person name="Nordberg H.P."/>
            <person name="Cantor M.N."/>
            <person name="Hua S.X."/>
        </authorList>
    </citation>
    <scope>NUCLEOTIDE SEQUENCE [LARGE SCALE GENOMIC DNA]</scope>
    <source>
        <strain evidence="1 2">F 1598</strain>
    </source>
</reference>
<protein>
    <recommendedName>
        <fullName evidence="3">F-box domain-containing protein</fullName>
    </recommendedName>
</protein>
<dbReference type="EMBL" id="KN832982">
    <property type="protein sequence ID" value="KIM86272.1"/>
    <property type="molecule type" value="Genomic_DNA"/>
</dbReference>
<dbReference type="InParanoid" id="A0A0C3C998"/>
<dbReference type="InterPro" id="IPR036047">
    <property type="entry name" value="F-box-like_dom_sf"/>
</dbReference>
<dbReference type="AlphaFoldDB" id="A0A0C3C998"/>
<dbReference type="HOGENOM" id="CLU_615549_0_0_1"/>
<organism evidence="1 2">
    <name type="scientific">Piloderma croceum (strain F 1598)</name>
    <dbReference type="NCBI Taxonomy" id="765440"/>
    <lineage>
        <taxon>Eukaryota</taxon>
        <taxon>Fungi</taxon>
        <taxon>Dikarya</taxon>
        <taxon>Basidiomycota</taxon>
        <taxon>Agaricomycotina</taxon>
        <taxon>Agaricomycetes</taxon>
        <taxon>Agaricomycetidae</taxon>
        <taxon>Atheliales</taxon>
        <taxon>Atheliaceae</taxon>
        <taxon>Piloderma</taxon>
    </lineage>
</organism>
<evidence type="ECO:0008006" key="3">
    <source>
        <dbReference type="Google" id="ProtNLM"/>
    </source>
</evidence>
<evidence type="ECO:0000313" key="1">
    <source>
        <dbReference type="EMBL" id="KIM86272.1"/>
    </source>
</evidence>
<dbReference type="CDD" id="cd09917">
    <property type="entry name" value="F-box_SF"/>
    <property type="match status" value="1"/>
</dbReference>
<name>A0A0C3C998_PILCF</name>
<dbReference type="OrthoDB" id="3268567at2759"/>
<proteinExistence type="predicted"/>
<reference evidence="2" key="2">
    <citation type="submission" date="2015-01" db="EMBL/GenBank/DDBJ databases">
        <title>Evolutionary Origins and Diversification of the Mycorrhizal Mutualists.</title>
        <authorList>
            <consortium name="DOE Joint Genome Institute"/>
            <consortium name="Mycorrhizal Genomics Consortium"/>
            <person name="Kohler A."/>
            <person name="Kuo A."/>
            <person name="Nagy L.G."/>
            <person name="Floudas D."/>
            <person name="Copeland A."/>
            <person name="Barry K.W."/>
            <person name="Cichocki N."/>
            <person name="Veneault-Fourrey C."/>
            <person name="LaButti K."/>
            <person name="Lindquist E.A."/>
            <person name="Lipzen A."/>
            <person name="Lundell T."/>
            <person name="Morin E."/>
            <person name="Murat C."/>
            <person name="Riley R."/>
            <person name="Ohm R."/>
            <person name="Sun H."/>
            <person name="Tunlid A."/>
            <person name="Henrissat B."/>
            <person name="Grigoriev I.V."/>
            <person name="Hibbett D.S."/>
            <person name="Martin F."/>
        </authorList>
    </citation>
    <scope>NUCLEOTIDE SEQUENCE [LARGE SCALE GENOMIC DNA]</scope>
    <source>
        <strain evidence="2">F 1598</strain>
    </source>
</reference>